<dbReference type="HOGENOM" id="CLU_3121071_0_0_10"/>
<sequence length="50" mass="5388">MLYDLPSPSGEGFPSRSRHPSIGIGDTSEEVTGIPLLTLRGYLPRGFLVT</sequence>
<gene>
    <name evidence="2" type="ORF">HMPREF9134_01348</name>
</gene>
<evidence type="ECO:0000313" key="3">
    <source>
        <dbReference type="Proteomes" id="UP000010408"/>
    </source>
</evidence>
<name>L1NBA6_9PORP</name>
<dbReference type="AlphaFoldDB" id="L1NBA6"/>
<evidence type="ECO:0000256" key="1">
    <source>
        <dbReference type="SAM" id="MobiDB-lite"/>
    </source>
</evidence>
<comment type="caution">
    <text evidence="2">The sequence shown here is derived from an EMBL/GenBank/DDBJ whole genome shotgun (WGS) entry which is preliminary data.</text>
</comment>
<evidence type="ECO:0000313" key="2">
    <source>
        <dbReference type="EMBL" id="EKY00611.1"/>
    </source>
</evidence>
<feature type="region of interest" description="Disordered" evidence="1">
    <location>
        <begin position="1"/>
        <end position="26"/>
    </location>
</feature>
<dbReference type="Proteomes" id="UP000010408">
    <property type="component" value="Unassembled WGS sequence"/>
</dbReference>
<accession>L1NBA6</accession>
<dbReference type="EMBL" id="AMEQ01000037">
    <property type="protein sequence ID" value="EKY00611.1"/>
    <property type="molecule type" value="Genomic_DNA"/>
</dbReference>
<protein>
    <submittedName>
        <fullName evidence="2">Uncharacterized protein</fullName>
    </submittedName>
</protein>
<reference evidence="2 3" key="1">
    <citation type="submission" date="2012-05" db="EMBL/GenBank/DDBJ databases">
        <authorList>
            <person name="Weinstock G."/>
            <person name="Sodergren E."/>
            <person name="Lobos E.A."/>
            <person name="Fulton L."/>
            <person name="Fulton R."/>
            <person name="Courtney L."/>
            <person name="Fronick C."/>
            <person name="O'Laughlin M."/>
            <person name="Godfrey J."/>
            <person name="Wilson R.M."/>
            <person name="Miner T."/>
            <person name="Farmer C."/>
            <person name="Delehaunty K."/>
            <person name="Cordes M."/>
            <person name="Minx P."/>
            <person name="Tomlinson C."/>
            <person name="Chen J."/>
            <person name="Wollam A."/>
            <person name="Pepin K.H."/>
            <person name="Bhonagiri V."/>
            <person name="Zhang X."/>
            <person name="Suruliraj S."/>
            <person name="Warren W."/>
            <person name="Mitreva M."/>
            <person name="Mardis E.R."/>
            <person name="Wilson R.K."/>
        </authorList>
    </citation>
    <scope>NUCLEOTIDE SEQUENCE [LARGE SCALE GENOMIC DNA]</scope>
    <source>
        <strain evidence="2 3">F0037</strain>
    </source>
</reference>
<organism evidence="2 3">
    <name type="scientific">Porphyromonas catoniae F0037</name>
    <dbReference type="NCBI Taxonomy" id="1127696"/>
    <lineage>
        <taxon>Bacteria</taxon>
        <taxon>Pseudomonadati</taxon>
        <taxon>Bacteroidota</taxon>
        <taxon>Bacteroidia</taxon>
        <taxon>Bacteroidales</taxon>
        <taxon>Porphyromonadaceae</taxon>
        <taxon>Porphyromonas</taxon>
    </lineage>
</organism>
<proteinExistence type="predicted"/>